<feature type="domain" description="U3 small nucleolar RNA-associated protein 6 N-terminal" evidence="6">
    <location>
        <begin position="9"/>
        <end position="90"/>
    </location>
</feature>
<evidence type="ECO:0000256" key="5">
    <source>
        <dbReference type="ARBA" id="ARBA00023242"/>
    </source>
</evidence>
<dbReference type="SUPFAM" id="SSF48452">
    <property type="entry name" value="TPR-like"/>
    <property type="match status" value="1"/>
</dbReference>
<dbReference type="GO" id="GO:0000462">
    <property type="term" value="P:maturation of SSU-rRNA from tricistronic rRNA transcript (SSU-rRNA, 5.8S rRNA, LSU-rRNA)"/>
    <property type="evidence" value="ECO:0007669"/>
    <property type="project" value="InterPro"/>
</dbReference>
<reference evidence="7" key="1">
    <citation type="submission" date="2022-08" db="EMBL/GenBank/DDBJ databases">
        <authorList>
            <consortium name="DOE Joint Genome Institute"/>
            <person name="Min B."/>
            <person name="Riley R."/>
            <person name="Sierra-Patev S."/>
            <person name="Naranjo-Ortiz M."/>
            <person name="Looney B."/>
            <person name="Konkel Z."/>
            <person name="Slot J.C."/>
            <person name="Sakamoto Y."/>
            <person name="Steenwyk J.L."/>
            <person name="Rokas A."/>
            <person name="Carro J."/>
            <person name="Camarero S."/>
            <person name="Ferreira P."/>
            <person name="Molpeceres G."/>
            <person name="Ruiz-Duenas F.J."/>
            <person name="Serrano A."/>
            <person name="Henrissat B."/>
            <person name="Drula E."/>
            <person name="Hughes K.W."/>
            <person name="Mata J.L."/>
            <person name="Ishikawa N.K."/>
            <person name="Vargas-Isla R."/>
            <person name="Ushijima S."/>
            <person name="Smith C.A."/>
            <person name="Ahrendt S."/>
            <person name="Andreopoulos W."/>
            <person name="He G."/>
            <person name="Labutti K."/>
            <person name="Lipzen A."/>
            <person name="Ng V."/>
            <person name="Sandor L."/>
            <person name="Barry K."/>
            <person name="Martinez A.T."/>
            <person name="Xiao Y."/>
            <person name="Gibbons J.G."/>
            <person name="Terashima K."/>
            <person name="Hibbett D.S."/>
            <person name="Grigoriev I.V."/>
        </authorList>
    </citation>
    <scope>NUCLEOTIDE SEQUENCE</scope>
    <source>
        <strain evidence="7">TFB10291</strain>
    </source>
</reference>
<dbReference type="Gene3D" id="1.25.40.10">
    <property type="entry name" value="Tetratricopeptide repeat domain"/>
    <property type="match status" value="1"/>
</dbReference>
<dbReference type="AlphaFoldDB" id="A0AA38NR59"/>
<accession>A0AA38NR59</accession>
<dbReference type="GO" id="GO:0030515">
    <property type="term" value="F:snoRNA binding"/>
    <property type="evidence" value="ECO:0007669"/>
    <property type="project" value="InterPro"/>
</dbReference>
<dbReference type="EMBL" id="MU793258">
    <property type="protein sequence ID" value="KAJ3789601.1"/>
    <property type="molecule type" value="Genomic_DNA"/>
</dbReference>
<organism evidence="7 8">
    <name type="scientific">Lentinula aff. detonsa</name>
    <dbReference type="NCBI Taxonomy" id="2804958"/>
    <lineage>
        <taxon>Eukaryota</taxon>
        <taxon>Fungi</taxon>
        <taxon>Dikarya</taxon>
        <taxon>Basidiomycota</taxon>
        <taxon>Agaricomycotina</taxon>
        <taxon>Agaricomycetes</taxon>
        <taxon>Agaricomycetidae</taxon>
        <taxon>Agaricales</taxon>
        <taxon>Marasmiineae</taxon>
        <taxon>Omphalotaceae</taxon>
        <taxon>Lentinula</taxon>
    </lineage>
</organism>
<keyword evidence="5" id="KW-0539">Nucleus</keyword>
<comment type="caution">
    <text evidence="7">The sequence shown here is derived from an EMBL/GenBank/DDBJ whole genome shotgun (WGS) entry which is preliminary data.</text>
</comment>
<dbReference type="PANTHER" id="PTHR23271:SF1">
    <property type="entry name" value="U3 SMALL NUCLEOLAR RNA-ASSOCIATED PROTEIN 6 HOMOLOG"/>
    <property type="match status" value="1"/>
</dbReference>
<dbReference type="SMART" id="SM00386">
    <property type="entry name" value="HAT"/>
    <property type="match status" value="3"/>
</dbReference>
<dbReference type="InterPro" id="IPR013949">
    <property type="entry name" value="Utp6"/>
</dbReference>
<protein>
    <submittedName>
        <fullName evidence="7">U3 small nucleolar RNA-associated protein 6-domain-containing protein</fullName>
    </submittedName>
</protein>
<evidence type="ECO:0000256" key="2">
    <source>
        <dbReference type="ARBA" id="ARBA00010734"/>
    </source>
</evidence>
<proteinExistence type="inferred from homology"/>
<evidence type="ECO:0000313" key="7">
    <source>
        <dbReference type="EMBL" id="KAJ3789601.1"/>
    </source>
</evidence>
<evidence type="ECO:0000256" key="3">
    <source>
        <dbReference type="ARBA" id="ARBA00022552"/>
    </source>
</evidence>
<gene>
    <name evidence="7" type="ORF">GGU10DRAFT_38003</name>
</gene>
<dbReference type="Pfam" id="PF08640">
    <property type="entry name" value="U3_assoc_6"/>
    <property type="match status" value="1"/>
</dbReference>
<sequence length="673" mass="76364">MERVQFQQEQMLDELKDLVDKKVFTVVETKQIMKQRSTFEAALVRRVAKKADFLRYASYEMGLEHLRRKRVERLKIPKAPVTVSDFALVRRQFHIFERALKRFKSDVGLWIEYIQLAKKEGARSLVGRITARALQLHPNAPSLYILAASHELAHLSPSTARSLLQRGVRFNSDNVGMWTEYVKMELGFVESLRRRWDVLGINGELKDSSQKIKAVVSENDHFSDVDMDGGIASVGAVEARDAEWERLDQEGDEGAAARKQILDGVIIKAVMDSAVQALPQIELFESFNQLITAYPSTPTLRESLISHLDGLLRSTLPHHPRAIKILYTRLLTSSSDSASQASSSSNPNVETFRGQALIEGVRRANEMLISIMSDTQEESVCQVYAQFALDWSQQDSVINPDDNLKLYVLSSLQALIHRQKLNSPSLLCAHIKLVTEAARRGSIEPVKALNTARRYTSRAPESAAVWIGRLTAMKALNEDLDAVGKVWREARRSVSLKDENVVHVWTWGMSEDMEHDVRLRVYEDLLNESVGDSSLHEQVLLEYVTAFQKSRCKPSELNSDQVANEPAKALKLQNLRHMQSRFINTGKVWQKMFQLEAEEEKGDAIVLKEIYELWRKANLLEATIAWAEWLLKNGKGKEASGLIVRSKGSVGQKEQEEMETEWVRVMEQIGCAR</sequence>
<comment type="subcellular location">
    <subcellularLocation>
        <location evidence="1">Nucleus</location>
        <location evidence="1">Nucleolus</location>
    </subcellularLocation>
</comment>
<dbReference type="Proteomes" id="UP001163798">
    <property type="component" value="Unassembled WGS sequence"/>
</dbReference>
<dbReference type="GO" id="GO:0034388">
    <property type="term" value="C:Pwp2p-containing subcomplex of 90S preribosome"/>
    <property type="evidence" value="ECO:0007669"/>
    <property type="project" value="TreeGrafter"/>
</dbReference>
<name>A0AA38NR59_9AGAR</name>
<dbReference type="InterPro" id="IPR011990">
    <property type="entry name" value="TPR-like_helical_dom_sf"/>
</dbReference>
<keyword evidence="4" id="KW-0677">Repeat</keyword>
<comment type="similarity">
    <text evidence="2">Belongs to the UTP6 family.</text>
</comment>
<dbReference type="InterPro" id="IPR055347">
    <property type="entry name" value="UTP6_N"/>
</dbReference>
<keyword evidence="3" id="KW-0698">rRNA processing</keyword>
<keyword evidence="8" id="KW-1185">Reference proteome</keyword>
<dbReference type="InterPro" id="IPR003107">
    <property type="entry name" value="HAT"/>
</dbReference>
<evidence type="ECO:0000256" key="4">
    <source>
        <dbReference type="ARBA" id="ARBA00022737"/>
    </source>
</evidence>
<evidence type="ECO:0000313" key="8">
    <source>
        <dbReference type="Proteomes" id="UP001163798"/>
    </source>
</evidence>
<evidence type="ECO:0000259" key="6">
    <source>
        <dbReference type="Pfam" id="PF08640"/>
    </source>
</evidence>
<dbReference type="PANTHER" id="PTHR23271">
    <property type="entry name" value="HEPATOCELLULAR CARCINOMA-ASSOCIATED ANTIGEN 66"/>
    <property type="match status" value="1"/>
</dbReference>
<dbReference type="GO" id="GO:0032040">
    <property type="term" value="C:small-subunit processome"/>
    <property type="evidence" value="ECO:0007669"/>
    <property type="project" value="TreeGrafter"/>
</dbReference>
<evidence type="ECO:0000256" key="1">
    <source>
        <dbReference type="ARBA" id="ARBA00004604"/>
    </source>
</evidence>